<evidence type="ECO:0000313" key="2">
    <source>
        <dbReference type="Proteomes" id="UP000509303"/>
    </source>
</evidence>
<dbReference type="AlphaFoldDB" id="A0A7H8N766"/>
<sequence>MTVLALLGWIFPYTLEYLSTETTTRHAKEVEEKIDQEGPAFTASVREEEVGLDGGVVIVMDRPLTPTESEALTEADLRKGDDDKRFDELVRSHAGERLNVPAGRTDQYTRVWLMDLFSDRAAGLSVVGMRAKDLKCEPASAKTVLHTPSQGAGTYEGMWFDLSKNPSPTIADRSDKHFGEPFFSYKKIDLGNGASPGGLRVEVTSGVKDCDWVFEVEYRDAKGTHTQRIMNGEKRFTIAGHPEHPEQQFVNFGPPYFFTDCSTDAACR</sequence>
<gene>
    <name evidence="1" type="ORF">HUT08_12540</name>
</gene>
<protein>
    <submittedName>
        <fullName evidence="1">Uncharacterized protein</fullName>
    </submittedName>
</protein>
<keyword evidence="2" id="KW-1185">Reference proteome</keyword>
<organism evidence="1 2">
    <name type="scientific">Streptomyces buecherae</name>
    <dbReference type="NCBI Taxonomy" id="2763006"/>
    <lineage>
        <taxon>Bacteria</taxon>
        <taxon>Bacillati</taxon>
        <taxon>Actinomycetota</taxon>
        <taxon>Actinomycetes</taxon>
        <taxon>Kitasatosporales</taxon>
        <taxon>Streptomycetaceae</taxon>
        <taxon>Streptomyces</taxon>
    </lineage>
</organism>
<proteinExistence type="predicted"/>
<dbReference type="RefSeq" id="WP_176161967.1">
    <property type="nucleotide sequence ID" value="NZ_CP054929.1"/>
</dbReference>
<dbReference type="EMBL" id="CP054929">
    <property type="protein sequence ID" value="QKW50232.1"/>
    <property type="molecule type" value="Genomic_DNA"/>
</dbReference>
<accession>A0A7H8N766</accession>
<dbReference type="Proteomes" id="UP000509303">
    <property type="component" value="Chromosome"/>
</dbReference>
<evidence type="ECO:0000313" key="1">
    <source>
        <dbReference type="EMBL" id="QKW50232.1"/>
    </source>
</evidence>
<reference evidence="1 2" key="1">
    <citation type="submission" date="2020-06" db="EMBL/GenBank/DDBJ databases">
        <title>Genome mining for natural products.</title>
        <authorList>
            <person name="Zhang B."/>
            <person name="Shi J."/>
            <person name="Ge H."/>
        </authorList>
    </citation>
    <scope>NUCLEOTIDE SEQUENCE [LARGE SCALE GENOMIC DNA]</scope>
    <source>
        <strain evidence="1 2">NA00687</strain>
    </source>
</reference>
<name>A0A7H8N766_9ACTN</name>